<feature type="transmembrane region" description="Helical" evidence="1">
    <location>
        <begin position="147"/>
        <end position="168"/>
    </location>
</feature>
<reference evidence="4" key="1">
    <citation type="submission" date="2017-09" db="EMBL/GenBank/DDBJ databases">
        <title>Depth-based differentiation of microbial function through sediment-hosted aquifers and enrichment of novel symbionts in the deep terrestrial subsurface.</title>
        <authorList>
            <person name="Probst A.J."/>
            <person name="Ladd B."/>
            <person name="Jarett J.K."/>
            <person name="Geller-Mcgrath D.E."/>
            <person name="Sieber C.M.K."/>
            <person name="Emerson J.B."/>
            <person name="Anantharaman K."/>
            <person name="Thomas B.C."/>
            <person name="Malmstrom R."/>
            <person name="Stieglmeier M."/>
            <person name="Klingl A."/>
            <person name="Woyke T."/>
            <person name="Ryan C.M."/>
            <person name="Banfield J.F."/>
        </authorList>
    </citation>
    <scope>NUCLEOTIDE SEQUENCE [LARGE SCALE GENOMIC DNA]</scope>
</reference>
<name>A0A2M6W404_9BACT</name>
<feature type="transmembrane region" description="Helical" evidence="1">
    <location>
        <begin position="278"/>
        <end position="297"/>
    </location>
</feature>
<dbReference type="InterPro" id="IPR000620">
    <property type="entry name" value="EamA_dom"/>
</dbReference>
<dbReference type="AlphaFoldDB" id="A0A2M6W404"/>
<keyword evidence="1" id="KW-0472">Membrane</keyword>
<dbReference type="Pfam" id="PF00892">
    <property type="entry name" value="EamA"/>
    <property type="match status" value="1"/>
</dbReference>
<proteinExistence type="predicted"/>
<sequence>MLWIFLSILAHFLWAWVNIGDKYIVGHRIKNPYVYLSWMTMAGIMAVVLIPFIDFYVPPFKILFGLIGAGCLYFFGGLPYIKAMQMEEPTRINVWWNLIPVFSLLIGWTFLNESFTIGQIIAFVFLLSGAIIASIHSRGKSFVFSRAIWYMAVSSLAFAAYGVLFHYLMKYISFEIAFVWVHLVMFVCAASLLLSKNFRRDFVVEFKQGNRNLAGLVIGVSLIDRLGIFFNQWALVLGSAALVYALEGFQVIFVFIIATLMSIFLPHIVKEKLDKRNMLLKLLALTIMIIGILILAWRG</sequence>
<dbReference type="InterPro" id="IPR037185">
    <property type="entry name" value="EmrE-like"/>
</dbReference>
<dbReference type="Gene3D" id="1.10.3730.20">
    <property type="match status" value="1"/>
</dbReference>
<feature type="transmembrane region" description="Helical" evidence="1">
    <location>
        <begin position="214"/>
        <end position="235"/>
    </location>
</feature>
<dbReference type="EMBL" id="PFBX01000024">
    <property type="protein sequence ID" value="PIT87529.1"/>
    <property type="molecule type" value="Genomic_DNA"/>
</dbReference>
<feature type="transmembrane region" description="Helical" evidence="1">
    <location>
        <begin position="32"/>
        <end position="56"/>
    </location>
</feature>
<feature type="transmembrane region" description="Helical" evidence="1">
    <location>
        <begin position="93"/>
        <end position="111"/>
    </location>
</feature>
<dbReference type="SUPFAM" id="SSF103481">
    <property type="entry name" value="Multidrug resistance efflux transporter EmrE"/>
    <property type="match status" value="1"/>
</dbReference>
<dbReference type="GO" id="GO:0016020">
    <property type="term" value="C:membrane"/>
    <property type="evidence" value="ECO:0007669"/>
    <property type="project" value="InterPro"/>
</dbReference>
<feature type="transmembrane region" description="Helical" evidence="1">
    <location>
        <begin position="174"/>
        <end position="194"/>
    </location>
</feature>
<feature type="transmembrane region" description="Helical" evidence="1">
    <location>
        <begin position="117"/>
        <end position="135"/>
    </location>
</feature>
<feature type="domain" description="EamA" evidence="2">
    <location>
        <begin position="2"/>
        <end position="134"/>
    </location>
</feature>
<organism evidence="3 4">
    <name type="scientific">Candidatus Magasanikbacteria bacterium CG10_big_fil_rev_8_21_14_0_10_40_10</name>
    <dbReference type="NCBI Taxonomy" id="1974648"/>
    <lineage>
        <taxon>Bacteria</taxon>
        <taxon>Candidatus Magasanikiibacteriota</taxon>
    </lineage>
</organism>
<evidence type="ECO:0000313" key="4">
    <source>
        <dbReference type="Proteomes" id="UP000231183"/>
    </source>
</evidence>
<evidence type="ECO:0000259" key="2">
    <source>
        <dbReference type="Pfam" id="PF00892"/>
    </source>
</evidence>
<keyword evidence="1" id="KW-1133">Transmembrane helix</keyword>
<evidence type="ECO:0000313" key="3">
    <source>
        <dbReference type="EMBL" id="PIT87529.1"/>
    </source>
</evidence>
<keyword evidence="1" id="KW-0812">Transmembrane</keyword>
<dbReference type="Proteomes" id="UP000231183">
    <property type="component" value="Unassembled WGS sequence"/>
</dbReference>
<feature type="transmembrane region" description="Helical" evidence="1">
    <location>
        <begin position="6"/>
        <end position="25"/>
    </location>
</feature>
<protein>
    <recommendedName>
        <fullName evidence="2">EamA domain-containing protein</fullName>
    </recommendedName>
</protein>
<comment type="caution">
    <text evidence="3">The sequence shown here is derived from an EMBL/GenBank/DDBJ whole genome shotgun (WGS) entry which is preliminary data.</text>
</comment>
<gene>
    <name evidence="3" type="ORF">COU31_02525</name>
</gene>
<feature type="transmembrane region" description="Helical" evidence="1">
    <location>
        <begin position="241"/>
        <end position="266"/>
    </location>
</feature>
<feature type="transmembrane region" description="Helical" evidence="1">
    <location>
        <begin position="62"/>
        <end position="81"/>
    </location>
</feature>
<accession>A0A2M6W404</accession>
<evidence type="ECO:0000256" key="1">
    <source>
        <dbReference type="SAM" id="Phobius"/>
    </source>
</evidence>